<reference evidence="3" key="1">
    <citation type="journal article" date="2017" name="Nat. Commun.">
        <title>The asparagus genome sheds light on the origin and evolution of a young Y chromosome.</title>
        <authorList>
            <person name="Harkess A."/>
            <person name="Zhou J."/>
            <person name="Xu C."/>
            <person name="Bowers J.E."/>
            <person name="Van der Hulst R."/>
            <person name="Ayyampalayam S."/>
            <person name="Mercati F."/>
            <person name="Riccardi P."/>
            <person name="McKain M.R."/>
            <person name="Kakrana A."/>
            <person name="Tang H."/>
            <person name="Ray J."/>
            <person name="Groenendijk J."/>
            <person name="Arikit S."/>
            <person name="Mathioni S.M."/>
            <person name="Nakano M."/>
            <person name="Shan H."/>
            <person name="Telgmann-Rauber A."/>
            <person name="Kanno A."/>
            <person name="Yue Z."/>
            <person name="Chen H."/>
            <person name="Li W."/>
            <person name="Chen Y."/>
            <person name="Xu X."/>
            <person name="Zhang Y."/>
            <person name="Luo S."/>
            <person name="Chen H."/>
            <person name="Gao J."/>
            <person name="Mao Z."/>
            <person name="Pires J.C."/>
            <person name="Luo M."/>
            <person name="Kudrna D."/>
            <person name="Wing R.A."/>
            <person name="Meyers B.C."/>
            <person name="Yi K."/>
            <person name="Kong H."/>
            <person name="Lavrijsen P."/>
            <person name="Sunseri F."/>
            <person name="Falavigna A."/>
            <person name="Ye Y."/>
            <person name="Leebens-Mack J.H."/>
            <person name="Chen G."/>
        </authorList>
    </citation>
    <scope>NUCLEOTIDE SEQUENCE [LARGE SCALE GENOMIC DNA]</scope>
    <source>
        <strain evidence="3">cv. DH0086</strain>
    </source>
</reference>
<dbReference type="OrthoDB" id="6424451at2759"/>
<dbReference type="Gramene" id="ONK63701">
    <property type="protein sequence ID" value="ONK63701"/>
    <property type="gene ID" value="A4U43_C07F17990"/>
</dbReference>
<evidence type="ECO:0000256" key="1">
    <source>
        <dbReference type="ARBA" id="ARBA00009817"/>
    </source>
</evidence>
<accession>A0A5P1EG79</accession>
<dbReference type="OMA" id="MPSKWSM"/>
<protein>
    <recommendedName>
        <fullName evidence="4">SOUL heme-binding protein</fullName>
    </recommendedName>
</protein>
<dbReference type="InterPro" id="IPR006917">
    <property type="entry name" value="SOUL_heme-bd"/>
</dbReference>
<evidence type="ECO:0000313" key="3">
    <source>
        <dbReference type="Proteomes" id="UP000243459"/>
    </source>
</evidence>
<name>A0A5P1EG79_ASPOF</name>
<dbReference type="EMBL" id="CM007387">
    <property type="protein sequence ID" value="ONK63701.1"/>
    <property type="molecule type" value="Genomic_DNA"/>
</dbReference>
<dbReference type="AlphaFoldDB" id="A0A5P1EG79"/>
<gene>
    <name evidence="2" type="ORF">A4U43_C07F17990</name>
</gene>
<organism evidence="2 3">
    <name type="scientific">Asparagus officinalis</name>
    <name type="common">Garden asparagus</name>
    <dbReference type="NCBI Taxonomy" id="4686"/>
    <lineage>
        <taxon>Eukaryota</taxon>
        <taxon>Viridiplantae</taxon>
        <taxon>Streptophyta</taxon>
        <taxon>Embryophyta</taxon>
        <taxon>Tracheophyta</taxon>
        <taxon>Spermatophyta</taxon>
        <taxon>Magnoliopsida</taxon>
        <taxon>Liliopsida</taxon>
        <taxon>Asparagales</taxon>
        <taxon>Asparagaceae</taxon>
        <taxon>Asparagoideae</taxon>
        <taxon>Asparagus</taxon>
    </lineage>
</organism>
<dbReference type="FunFam" id="3.20.80.10:FF:000013">
    <property type="entry name" value="Soul heme-binding family protein"/>
    <property type="match status" value="1"/>
</dbReference>
<dbReference type="Proteomes" id="UP000243459">
    <property type="component" value="Chromosome 7"/>
</dbReference>
<dbReference type="SUPFAM" id="SSF55136">
    <property type="entry name" value="Probable bacterial effector-binding domain"/>
    <property type="match status" value="1"/>
</dbReference>
<keyword evidence="3" id="KW-1185">Reference proteome</keyword>
<sequence length="196" mass="21767">MGLILGKITVETPNYELLHKSPDYEIRKYPPCVAAQVTYDPAQLNNNRDGGFVILANYIGALGEAQNSKPAEKIAMTAPVITSESEKIAMTAPVMTSGGGTTTMRFLLPAKYRKAEEAPRPRDERVVIKEEGERKYGVARFSGRAAEGEVKERAERLKTSLERDGFKVVGEFLLARYNPPWTLPPLRTNEIMVPVE</sequence>
<evidence type="ECO:0000313" key="2">
    <source>
        <dbReference type="EMBL" id="ONK63701.1"/>
    </source>
</evidence>
<dbReference type="Gene3D" id="3.20.80.10">
    <property type="entry name" value="Regulatory factor, effector binding domain"/>
    <property type="match status" value="1"/>
</dbReference>
<dbReference type="PANTHER" id="PTHR11220">
    <property type="entry name" value="HEME-BINDING PROTEIN-RELATED"/>
    <property type="match status" value="1"/>
</dbReference>
<proteinExistence type="inferred from homology"/>
<evidence type="ECO:0008006" key="4">
    <source>
        <dbReference type="Google" id="ProtNLM"/>
    </source>
</evidence>
<comment type="similarity">
    <text evidence="1">Belongs to the HEBP family.</text>
</comment>
<dbReference type="Pfam" id="PF04832">
    <property type="entry name" value="SOUL"/>
    <property type="match status" value="1"/>
</dbReference>
<dbReference type="PANTHER" id="PTHR11220:SF58">
    <property type="entry name" value="SOUL HEME-BINDING FAMILY PROTEIN"/>
    <property type="match status" value="1"/>
</dbReference>
<dbReference type="InterPro" id="IPR011256">
    <property type="entry name" value="Reg_factor_effector_dom_sf"/>
</dbReference>